<dbReference type="CDD" id="cd05819">
    <property type="entry name" value="NHL"/>
    <property type="match status" value="1"/>
</dbReference>
<reference evidence="10" key="1">
    <citation type="submission" date="2021-02" db="EMBL/GenBank/DDBJ databases">
        <authorList>
            <person name="Nowell W R."/>
        </authorList>
    </citation>
    <scope>NUCLEOTIDE SEQUENCE</scope>
</reference>
<dbReference type="Proteomes" id="UP000663877">
    <property type="component" value="Unassembled WGS sequence"/>
</dbReference>
<comment type="caution">
    <text evidence="10">The sequence shown here is derived from an EMBL/GenBank/DDBJ whole genome shotgun (WGS) entry which is preliminary data.</text>
</comment>
<dbReference type="EMBL" id="CAJNOM010000028">
    <property type="protein sequence ID" value="CAF0848636.1"/>
    <property type="molecule type" value="Genomic_DNA"/>
</dbReference>
<dbReference type="PROSITE" id="PS51996">
    <property type="entry name" value="TR_MART"/>
    <property type="match status" value="1"/>
</dbReference>
<dbReference type="Gene3D" id="2.120.10.30">
    <property type="entry name" value="TolB, C-terminal domain"/>
    <property type="match status" value="2"/>
</dbReference>
<comment type="similarity">
    <text evidence="1 8">Belongs to the Arg-specific ADP-ribosyltransferase family.</text>
</comment>
<dbReference type="Pfam" id="PF01436">
    <property type="entry name" value="NHL"/>
    <property type="match status" value="4"/>
</dbReference>
<keyword evidence="8" id="KW-0520">NAD</keyword>
<dbReference type="Pfam" id="PF01129">
    <property type="entry name" value="ART"/>
    <property type="match status" value="1"/>
</dbReference>
<evidence type="ECO:0000256" key="4">
    <source>
        <dbReference type="ARBA" id="ARBA00022695"/>
    </source>
</evidence>
<comment type="catalytic activity">
    <reaction evidence="6 8">
        <text>L-arginyl-[protein] + NAD(+) = N(omega)-(ADP-D-ribosyl)-L-arginyl-[protein] + nicotinamide + H(+)</text>
        <dbReference type="Rhea" id="RHEA:19149"/>
        <dbReference type="Rhea" id="RHEA-COMP:10532"/>
        <dbReference type="Rhea" id="RHEA-COMP:15087"/>
        <dbReference type="ChEBI" id="CHEBI:15378"/>
        <dbReference type="ChEBI" id="CHEBI:17154"/>
        <dbReference type="ChEBI" id="CHEBI:29965"/>
        <dbReference type="ChEBI" id="CHEBI:57540"/>
        <dbReference type="ChEBI" id="CHEBI:142554"/>
        <dbReference type="EC" id="2.4.2.31"/>
    </reaction>
</comment>
<accession>A0A813VVA2</accession>
<evidence type="ECO:0000256" key="3">
    <source>
        <dbReference type="ARBA" id="ARBA00022679"/>
    </source>
</evidence>
<dbReference type="Proteomes" id="UP000663832">
    <property type="component" value="Unassembled WGS sequence"/>
</dbReference>
<evidence type="ECO:0000313" key="10">
    <source>
        <dbReference type="EMBL" id="CAF0848636.1"/>
    </source>
</evidence>
<dbReference type="SUPFAM" id="SSF56399">
    <property type="entry name" value="ADP-ribosylation"/>
    <property type="match status" value="1"/>
</dbReference>
<evidence type="ECO:0000256" key="8">
    <source>
        <dbReference type="RuleBase" id="RU361228"/>
    </source>
</evidence>
<keyword evidence="3 8" id="KW-0808">Transferase</keyword>
<dbReference type="InterPro" id="IPR011042">
    <property type="entry name" value="6-blade_b-propeller_TolB-like"/>
</dbReference>
<evidence type="ECO:0000256" key="5">
    <source>
        <dbReference type="ARBA" id="ARBA00022737"/>
    </source>
</evidence>
<feature type="repeat" description="NHL" evidence="7">
    <location>
        <begin position="547"/>
        <end position="578"/>
    </location>
</feature>
<dbReference type="GO" id="GO:0106274">
    <property type="term" value="F:NAD+-protein-arginine ADP-ribosyltransferase activity"/>
    <property type="evidence" value="ECO:0007669"/>
    <property type="project" value="UniProtKB-EC"/>
</dbReference>
<dbReference type="GO" id="GO:0061630">
    <property type="term" value="F:ubiquitin protein ligase activity"/>
    <property type="evidence" value="ECO:0007669"/>
    <property type="project" value="TreeGrafter"/>
</dbReference>
<evidence type="ECO:0000256" key="6">
    <source>
        <dbReference type="ARBA" id="ARBA00047597"/>
    </source>
</evidence>
<dbReference type="InterPro" id="IPR001258">
    <property type="entry name" value="NHL_repeat"/>
</dbReference>
<keyword evidence="5" id="KW-0677">Repeat</keyword>
<keyword evidence="11" id="KW-1185">Reference proteome</keyword>
<evidence type="ECO:0000313" key="11">
    <source>
        <dbReference type="Proteomes" id="UP000663832"/>
    </source>
</evidence>
<dbReference type="GO" id="GO:0016779">
    <property type="term" value="F:nucleotidyltransferase activity"/>
    <property type="evidence" value="ECO:0007669"/>
    <property type="project" value="UniProtKB-KW"/>
</dbReference>
<dbReference type="SUPFAM" id="SSF101898">
    <property type="entry name" value="NHL repeat"/>
    <property type="match status" value="1"/>
</dbReference>
<protein>
    <recommendedName>
        <fullName evidence="8">NAD(P)(+)--arginine ADP-ribosyltransferase</fullName>
        <ecNumber evidence="8">2.4.2.31</ecNumber>
    </recommendedName>
    <alternativeName>
        <fullName evidence="8">Mono(ADP-ribosyl)transferase</fullName>
    </alternativeName>
</protein>
<dbReference type="Gene3D" id="3.90.176.10">
    <property type="entry name" value="Toxin ADP-ribosyltransferase, Chain A, domain 1"/>
    <property type="match status" value="1"/>
</dbReference>
<dbReference type="EMBL" id="CAJNOI010000014">
    <property type="protein sequence ID" value="CAF0807339.1"/>
    <property type="molecule type" value="Genomic_DNA"/>
</dbReference>
<feature type="repeat" description="NHL" evidence="7">
    <location>
        <begin position="299"/>
        <end position="336"/>
    </location>
</feature>
<dbReference type="PANTHER" id="PTHR24104">
    <property type="entry name" value="E3 UBIQUITIN-PROTEIN LIGASE NHLRC1-RELATED"/>
    <property type="match status" value="1"/>
</dbReference>
<sequence length="580" mass="65830">MSHSGDRFTDIELENKRLPACYGYLNFKLLSLEEAMNELQNFLKDINRFVKLAKRHCTDPNDHNLTKDESAAIYIYTMELSDDSSVYRILNQTLRAEDRTKVRPWFGYLKLLDSATSKLPKFKGTIFRGIDKDVTKSFKKGQRITWWSISSCSTSVDVISSFISKSSSSTLFHIECLNGKSVSSYTCYPNENEVILMPGTIFEIVSNPLSHHGGLNIIHLKEIYDDDGDDHEELFASANPNSSQSNHSSISTATISKNPITKLYKMLTQSRSRIKQNQIQAKKNTYQQFGITVAGGNGKGQELNQLYCPLGICIDNNKSIYIADSRNHRIVKWKLNWNTGQIIAGGNGYRNQNNQLDSPKDIIFDKENNSFITCDTGNIQLIRYFDQNQTNQQTLISKIYCWGLTMDKNGFIYVSDRQNHEVRRWRQGNEEGELVAGGNGKGDHLNQLNKPRNIYIDDDYSLYISDSGNHRVMKWKKDAKEGVIVAGGNGKGNSLKQLNEPDGVIVDDLGQIYVADCRNYRVMLWCEGDEEGEIVVGGNGWGSQSNQLKLPMGLSFDNEENLYVVDCRNHRIQKYEKIGN</sequence>
<evidence type="ECO:0000256" key="1">
    <source>
        <dbReference type="ARBA" id="ARBA00009558"/>
    </source>
</evidence>
<dbReference type="GO" id="GO:0008270">
    <property type="term" value="F:zinc ion binding"/>
    <property type="evidence" value="ECO:0007669"/>
    <property type="project" value="UniProtKB-KW"/>
</dbReference>
<keyword evidence="8" id="KW-0521">NADP</keyword>
<dbReference type="InterPro" id="IPR000768">
    <property type="entry name" value="ART"/>
</dbReference>
<dbReference type="GO" id="GO:0043161">
    <property type="term" value="P:proteasome-mediated ubiquitin-dependent protein catabolic process"/>
    <property type="evidence" value="ECO:0007669"/>
    <property type="project" value="TreeGrafter"/>
</dbReference>
<organism evidence="10 11">
    <name type="scientific">Adineta steineri</name>
    <dbReference type="NCBI Taxonomy" id="433720"/>
    <lineage>
        <taxon>Eukaryota</taxon>
        <taxon>Metazoa</taxon>
        <taxon>Spiralia</taxon>
        <taxon>Gnathifera</taxon>
        <taxon>Rotifera</taxon>
        <taxon>Eurotatoria</taxon>
        <taxon>Bdelloidea</taxon>
        <taxon>Adinetida</taxon>
        <taxon>Adinetidae</taxon>
        <taxon>Adineta</taxon>
    </lineage>
</organism>
<dbReference type="PROSITE" id="PS51125">
    <property type="entry name" value="NHL"/>
    <property type="match status" value="2"/>
</dbReference>
<evidence type="ECO:0000256" key="7">
    <source>
        <dbReference type="PROSITE-ProRule" id="PRU00504"/>
    </source>
</evidence>
<proteinExistence type="inferred from homology"/>
<dbReference type="GO" id="GO:0000209">
    <property type="term" value="P:protein polyubiquitination"/>
    <property type="evidence" value="ECO:0007669"/>
    <property type="project" value="TreeGrafter"/>
</dbReference>
<dbReference type="OrthoDB" id="423533at2759"/>
<keyword evidence="2 8" id="KW-0328">Glycosyltransferase</keyword>
<keyword evidence="4" id="KW-0548">Nucleotidyltransferase</keyword>
<evidence type="ECO:0000313" key="9">
    <source>
        <dbReference type="EMBL" id="CAF0807339.1"/>
    </source>
</evidence>
<name>A0A813VVA2_9BILA</name>
<dbReference type="EC" id="2.4.2.31" evidence="8"/>
<gene>
    <name evidence="9" type="ORF">BJG266_LOCUS5541</name>
    <name evidence="10" type="ORF">QVE165_LOCUS6712</name>
</gene>
<dbReference type="InterPro" id="IPR050952">
    <property type="entry name" value="TRIM-NHL_E3_ligases"/>
</dbReference>
<evidence type="ECO:0000256" key="2">
    <source>
        <dbReference type="ARBA" id="ARBA00022676"/>
    </source>
</evidence>
<dbReference type="AlphaFoldDB" id="A0A813VVA2"/>
<dbReference type="PANTHER" id="PTHR24104:SF25">
    <property type="entry name" value="PROTEIN LIN-41"/>
    <property type="match status" value="1"/>
</dbReference>